<reference evidence="1" key="1">
    <citation type="submission" date="2021-01" db="EMBL/GenBank/DDBJ databases">
        <title>Modified the classification status of verrucomicrobia.</title>
        <authorList>
            <person name="Feng X."/>
        </authorList>
    </citation>
    <scope>NUCLEOTIDE SEQUENCE</scope>
    <source>
        <strain evidence="1">_KCTC 22039</strain>
    </source>
</reference>
<dbReference type="Gene3D" id="3.10.450.620">
    <property type="entry name" value="JHP933, nucleotidyltransferase-like core domain"/>
    <property type="match status" value="1"/>
</dbReference>
<protein>
    <submittedName>
        <fullName evidence="1">Nucleotidyl transferase AbiEii/AbiGii toxin family protein</fullName>
    </submittedName>
</protein>
<accession>A0A8J7MDP1</accession>
<dbReference type="GO" id="GO:0016740">
    <property type="term" value="F:transferase activity"/>
    <property type="evidence" value="ECO:0007669"/>
    <property type="project" value="UniProtKB-KW"/>
</dbReference>
<evidence type="ECO:0000313" key="2">
    <source>
        <dbReference type="Proteomes" id="UP000624703"/>
    </source>
</evidence>
<dbReference type="AlphaFoldDB" id="A0A8J7MDP1"/>
<name>A0A8J7MDP1_9BACT</name>
<sequence>MNRVAAFSAQERHELFSMTAAHMGIGSVAIIEKDFWVCWTLKQLFEHNKLSKLLIFKGGTSLSKVFGLITRFSEDVDLVLDWRQVTRDHNPMDDRSKRQQSKINETLNDNAITYIAETMMPWLKKALGSHCELDIKADEKDQGHVVRVRYPKIENPIGILPYIQLEIGPLASWLPHSKHKVTPYAAEHFPQLFNEPHSMVQAIDAERTFWEKATILHQEANRPEDSPTPTRYSRHYYDLFMMAADASLKASALRKLELLNDVVLFKKKFYPRNWANYDDAVTGSLKLVPPVHVLTAMQKDYDAMQEMIFGDYRPTFDEIITSLGKLETEINHP</sequence>
<keyword evidence="1" id="KW-0808">Transferase</keyword>
<dbReference type="Pfam" id="PF08843">
    <property type="entry name" value="AbiEii"/>
    <property type="match status" value="1"/>
</dbReference>
<organism evidence="1 2">
    <name type="scientific">Persicirhabdus sediminis</name>
    <dbReference type="NCBI Taxonomy" id="454144"/>
    <lineage>
        <taxon>Bacteria</taxon>
        <taxon>Pseudomonadati</taxon>
        <taxon>Verrucomicrobiota</taxon>
        <taxon>Verrucomicrobiia</taxon>
        <taxon>Verrucomicrobiales</taxon>
        <taxon>Verrucomicrobiaceae</taxon>
        <taxon>Persicirhabdus</taxon>
    </lineage>
</organism>
<dbReference type="Proteomes" id="UP000624703">
    <property type="component" value="Unassembled WGS sequence"/>
</dbReference>
<comment type="caution">
    <text evidence="1">The sequence shown here is derived from an EMBL/GenBank/DDBJ whole genome shotgun (WGS) entry which is preliminary data.</text>
</comment>
<dbReference type="RefSeq" id="WP_200311354.1">
    <property type="nucleotide sequence ID" value="NZ_JAENIM010000039.1"/>
</dbReference>
<dbReference type="EMBL" id="JAENIM010000039">
    <property type="protein sequence ID" value="MBK1791346.1"/>
    <property type="molecule type" value="Genomic_DNA"/>
</dbReference>
<proteinExistence type="predicted"/>
<keyword evidence="2" id="KW-1185">Reference proteome</keyword>
<gene>
    <name evidence="1" type="ORF">JIN82_09310</name>
</gene>
<evidence type="ECO:0000313" key="1">
    <source>
        <dbReference type="EMBL" id="MBK1791346.1"/>
    </source>
</evidence>
<dbReference type="InterPro" id="IPR014942">
    <property type="entry name" value="AbiEii"/>
</dbReference>